<evidence type="ECO:0000256" key="1">
    <source>
        <dbReference type="SAM" id="MobiDB-lite"/>
    </source>
</evidence>
<feature type="compositionally biased region" description="Basic residues" evidence="1">
    <location>
        <begin position="1"/>
        <end position="21"/>
    </location>
</feature>
<dbReference type="AlphaFoldDB" id="A0A8H4R205"/>
<gene>
    <name evidence="2" type="ORF">D9613_001215</name>
</gene>
<dbReference type="Proteomes" id="UP000521872">
    <property type="component" value="Unassembled WGS sequence"/>
</dbReference>
<name>A0A8H4R205_9AGAR</name>
<keyword evidence="3" id="KW-1185">Reference proteome</keyword>
<accession>A0A8H4R205</accession>
<proteinExistence type="predicted"/>
<reference evidence="2 3" key="1">
    <citation type="submission" date="2019-12" db="EMBL/GenBank/DDBJ databases">
        <authorList>
            <person name="Floudas D."/>
            <person name="Bentzer J."/>
            <person name="Ahren D."/>
            <person name="Johansson T."/>
            <person name="Persson P."/>
            <person name="Tunlid A."/>
        </authorList>
    </citation>
    <scope>NUCLEOTIDE SEQUENCE [LARGE SCALE GENOMIC DNA]</scope>
    <source>
        <strain evidence="2 3">CBS 102.39</strain>
    </source>
</reference>
<sequence length="554" mass="63216">MGKHKNRIQKLKGKERSRQRRAREAAAAAVPPLPDDILRTIFLLNASDADVPTRLRRKITTTCLFVCRLWYNILMDHGQVWGRLLLLEACVKKSITSHAVSETKKRAKGSNLWVEVDDTSLLESATNFENLSPPLLFDDIRLFDNDRIEKIVIKYGNSFGLFDIPVRFFEPKSKRKLRVLKSLSFVLPAESYLPCRWYKETIFNVTPLPPLNDSPTPALCHFACNFLPSQLWPTNILDLSITPYVGASIITLSETLTTLRMMHRLERLSIEHTFKPECSSALRDLPCLALPNLKEADLKCDYDALMHLCSRIDPTKEMAVVAVVPGYKKHEYPRREMIEISRLCDILLSSSQGSLETSQGLECRMTEKTFSFRTFHLEASGLKSSTTSFSLSRRTGLKRKPYTSLSIPSFRKYSYVRLSIPDKQFRRDRNMPFIIDSFSGATTLEINKSTLFSLLVDHDNLLDFRSGSDDAFVSGLFPKLRTVYLRPTSSWKMKKDEERATFQAFGKFLERRQTYGLQNVTEIFVGTSEAKPIGEVIKALEGVEDVKVIEDDAI</sequence>
<protein>
    <recommendedName>
        <fullName evidence="4">F-box domain-containing protein</fullName>
    </recommendedName>
</protein>
<comment type="caution">
    <text evidence="2">The sequence shown here is derived from an EMBL/GenBank/DDBJ whole genome shotgun (WGS) entry which is preliminary data.</text>
</comment>
<evidence type="ECO:0008006" key="4">
    <source>
        <dbReference type="Google" id="ProtNLM"/>
    </source>
</evidence>
<feature type="region of interest" description="Disordered" evidence="1">
    <location>
        <begin position="1"/>
        <end position="28"/>
    </location>
</feature>
<dbReference type="EMBL" id="JAACJL010000015">
    <property type="protein sequence ID" value="KAF4620904.1"/>
    <property type="molecule type" value="Genomic_DNA"/>
</dbReference>
<evidence type="ECO:0000313" key="2">
    <source>
        <dbReference type="EMBL" id="KAF4620904.1"/>
    </source>
</evidence>
<organism evidence="2 3">
    <name type="scientific">Agrocybe pediades</name>
    <dbReference type="NCBI Taxonomy" id="84607"/>
    <lineage>
        <taxon>Eukaryota</taxon>
        <taxon>Fungi</taxon>
        <taxon>Dikarya</taxon>
        <taxon>Basidiomycota</taxon>
        <taxon>Agaricomycotina</taxon>
        <taxon>Agaricomycetes</taxon>
        <taxon>Agaricomycetidae</taxon>
        <taxon>Agaricales</taxon>
        <taxon>Agaricineae</taxon>
        <taxon>Strophariaceae</taxon>
        <taxon>Agrocybe</taxon>
    </lineage>
</organism>
<evidence type="ECO:0000313" key="3">
    <source>
        <dbReference type="Proteomes" id="UP000521872"/>
    </source>
</evidence>